<protein>
    <submittedName>
        <fullName evidence="8">Cystatin-A</fullName>
    </submittedName>
</protein>
<name>A0A8B9SSZ6_ANAPL</name>
<sequence>MLPVMTGGLSDTKPATPEVQHIVDQVKPQFESRENRTYSTFQAIVYRTQVVAGINYFIKVQDSESDTGYVHLRVFQALPHENQGPSLVSYETGKTRDDPLNYF</sequence>
<comment type="subcellular location">
    <subcellularLocation>
        <location evidence="1">Cytoplasm</location>
    </subcellularLocation>
</comment>
<evidence type="ECO:0000259" key="7">
    <source>
        <dbReference type="SMART" id="SM00043"/>
    </source>
</evidence>
<evidence type="ECO:0000313" key="9">
    <source>
        <dbReference type="Proteomes" id="UP000694400"/>
    </source>
</evidence>
<dbReference type="FunFam" id="3.10.450.10:FF:000001">
    <property type="entry name" value="Cystatin-A"/>
    <property type="match status" value="1"/>
</dbReference>
<dbReference type="PROSITE" id="PS00287">
    <property type="entry name" value="CYSTATIN"/>
    <property type="match status" value="1"/>
</dbReference>
<evidence type="ECO:0000256" key="2">
    <source>
        <dbReference type="ARBA" id="ARBA00009403"/>
    </source>
</evidence>
<keyword evidence="5" id="KW-0789">Thiol protease inhibitor</keyword>
<dbReference type="InterPro" id="IPR001713">
    <property type="entry name" value="Prot_inh_stefin"/>
</dbReference>
<dbReference type="Pfam" id="PF00031">
    <property type="entry name" value="Cystatin"/>
    <property type="match status" value="1"/>
</dbReference>
<dbReference type="GO" id="GO:0004869">
    <property type="term" value="F:cysteine-type endopeptidase inhibitor activity"/>
    <property type="evidence" value="ECO:0007669"/>
    <property type="project" value="UniProtKB-KW"/>
</dbReference>
<dbReference type="Proteomes" id="UP000694400">
    <property type="component" value="Chromosome 1"/>
</dbReference>
<dbReference type="SUPFAM" id="SSF54403">
    <property type="entry name" value="Cystatin/monellin"/>
    <property type="match status" value="1"/>
</dbReference>
<evidence type="ECO:0000313" key="8">
    <source>
        <dbReference type="Ensembl" id="ENSAPLP00020010870.1"/>
    </source>
</evidence>
<evidence type="ECO:0000256" key="5">
    <source>
        <dbReference type="ARBA" id="ARBA00022704"/>
    </source>
</evidence>
<dbReference type="CDD" id="cd00042">
    <property type="entry name" value="CY"/>
    <property type="match status" value="1"/>
</dbReference>
<keyword evidence="4" id="KW-0646">Protease inhibitor</keyword>
<reference evidence="8" key="1">
    <citation type="submission" date="2019-08" db="EMBL/GenBank/DDBJ databases">
        <title>Three high-quality genomes provides insights into domestication of ducks.</title>
        <authorList>
            <person name="Hou Z.C."/>
            <person name="Zhu F."/>
            <person name="Yin Z.T."/>
            <person name="Zhang F."/>
        </authorList>
    </citation>
    <scope>NUCLEOTIDE SEQUENCE [LARGE SCALE GENOMIC DNA]</scope>
</reference>
<reference evidence="8" key="3">
    <citation type="submission" date="2025-09" db="UniProtKB">
        <authorList>
            <consortium name="Ensembl"/>
        </authorList>
    </citation>
    <scope>IDENTIFICATION</scope>
</reference>
<dbReference type="InterPro" id="IPR000010">
    <property type="entry name" value="Cystatin_dom"/>
</dbReference>
<keyword evidence="3" id="KW-0963">Cytoplasm</keyword>
<evidence type="ECO:0000256" key="6">
    <source>
        <dbReference type="SAM" id="MobiDB-lite"/>
    </source>
</evidence>
<dbReference type="InterPro" id="IPR046350">
    <property type="entry name" value="Cystatin_sf"/>
</dbReference>
<feature type="region of interest" description="Disordered" evidence="6">
    <location>
        <begin position="83"/>
        <end position="103"/>
    </location>
</feature>
<comment type="similarity">
    <text evidence="2">Belongs to the cystatin family.</text>
</comment>
<dbReference type="PANTHER" id="PTHR11414">
    <property type="entry name" value="CYSTATIN FAMILY MEMBER"/>
    <property type="match status" value="1"/>
</dbReference>
<accession>A0A8B9SSZ6</accession>
<dbReference type="Gene3D" id="3.10.450.10">
    <property type="match status" value="1"/>
</dbReference>
<proteinExistence type="inferred from homology"/>
<reference evidence="8" key="2">
    <citation type="submission" date="2025-08" db="UniProtKB">
        <authorList>
            <consortium name="Ensembl"/>
        </authorList>
    </citation>
    <scope>IDENTIFICATION</scope>
</reference>
<dbReference type="PRINTS" id="PR00295">
    <property type="entry name" value="STEFINA"/>
</dbReference>
<feature type="domain" description="Cystatin" evidence="7">
    <location>
        <begin position="4"/>
        <end position="103"/>
    </location>
</feature>
<dbReference type="InterPro" id="IPR018073">
    <property type="entry name" value="Prot_inh_cystat_CS"/>
</dbReference>
<dbReference type="GO" id="GO:0005829">
    <property type="term" value="C:cytosol"/>
    <property type="evidence" value="ECO:0007669"/>
    <property type="project" value="TreeGrafter"/>
</dbReference>
<evidence type="ECO:0000256" key="1">
    <source>
        <dbReference type="ARBA" id="ARBA00004496"/>
    </source>
</evidence>
<dbReference type="PANTHER" id="PTHR11414:SF20">
    <property type="entry name" value="CYSTATIN-A"/>
    <property type="match status" value="1"/>
</dbReference>
<dbReference type="SMART" id="SM00043">
    <property type="entry name" value="CY"/>
    <property type="match status" value="1"/>
</dbReference>
<organism evidence="8 9">
    <name type="scientific">Anas platyrhynchos</name>
    <name type="common">Mallard</name>
    <name type="synonym">Anas boschas</name>
    <dbReference type="NCBI Taxonomy" id="8839"/>
    <lineage>
        <taxon>Eukaryota</taxon>
        <taxon>Metazoa</taxon>
        <taxon>Chordata</taxon>
        <taxon>Craniata</taxon>
        <taxon>Vertebrata</taxon>
        <taxon>Euteleostomi</taxon>
        <taxon>Archelosauria</taxon>
        <taxon>Archosauria</taxon>
        <taxon>Dinosauria</taxon>
        <taxon>Saurischia</taxon>
        <taxon>Theropoda</taxon>
        <taxon>Coelurosauria</taxon>
        <taxon>Aves</taxon>
        <taxon>Neognathae</taxon>
        <taxon>Galloanserae</taxon>
        <taxon>Anseriformes</taxon>
        <taxon>Anatidae</taxon>
        <taxon>Anatinae</taxon>
        <taxon>Anas</taxon>
    </lineage>
</organism>
<dbReference type="AlphaFoldDB" id="A0A8B9SSZ6"/>
<evidence type="ECO:0000256" key="4">
    <source>
        <dbReference type="ARBA" id="ARBA00022690"/>
    </source>
</evidence>
<feature type="compositionally biased region" description="Basic and acidic residues" evidence="6">
    <location>
        <begin position="93"/>
        <end position="103"/>
    </location>
</feature>
<evidence type="ECO:0000256" key="3">
    <source>
        <dbReference type="ARBA" id="ARBA00022490"/>
    </source>
</evidence>
<dbReference type="Ensembl" id="ENSAPLT00020011710.1">
    <property type="protein sequence ID" value="ENSAPLP00020010870.1"/>
    <property type="gene ID" value="ENSAPLG00020008027.1"/>
</dbReference>